<dbReference type="GO" id="GO:0047475">
    <property type="term" value="F:phenylacetate-CoA ligase activity"/>
    <property type="evidence" value="ECO:0007669"/>
    <property type="project" value="UniProtKB-EC"/>
</dbReference>
<dbReference type="UniPathway" id="UPA00930"/>
<dbReference type="AlphaFoldDB" id="A0A364K9P3"/>
<evidence type="ECO:0000313" key="12">
    <source>
        <dbReference type="EMBL" id="RAL26942.1"/>
    </source>
</evidence>
<comment type="function">
    <text evidence="9">Catalyzes the activation of phenylacetic acid (PA) to phenylacetyl-CoA (PA-CoA).</text>
</comment>
<evidence type="ECO:0000256" key="2">
    <source>
        <dbReference type="ARBA" id="ARBA00022598"/>
    </source>
</evidence>
<comment type="catalytic activity">
    <reaction evidence="9">
        <text>2-phenylacetate + ATP + CoA = phenylacetyl-CoA + AMP + diphosphate</text>
        <dbReference type="Rhea" id="RHEA:20956"/>
        <dbReference type="ChEBI" id="CHEBI:18401"/>
        <dbReference type="ChEBI" id="CHEBI:30616"/>
        <dbReference type="ChEBI" id="CHEBI:33019"/>
        <dbReference type="ChEBI" id="CHEBI:57287"/>
        <dbReference type="ChEBI" id="CHEBI:57390"/>
        <dbReference type="ChEBI" id="CHEBI:456215"/>
        <dbReference type="EC" id="6.2.1.30"/>
    </reaction>
</comment>
<evidence type="ECO:0000259" key="11">
    <source>
        <dbReference type="Pfam" id="PF14535"/>
    </source>
</evidence>
<dbReference type="EC" id="6.2.1.30" evidence="6 9"/>
<dbReference type="InterPro" id="IPR028154">
    <property type="entry name" value="AMP-dep_Lig_C"/>
</dbReference>
<feature type="domain" description="AMP-dependent synthetase/ligase" evidence="10">
    <location>
        <begin position="78"/>
        <end position="284"/>
    </location>
</feature>
<dbReference type="GO" id="GO:0000166">
    <property type="term" value="F:nucleotide binding"/>
    <property type="evidence" value="ECO:0007669"/>
    <property type="project" value="UniProtKB-KW"/>
</dbReference>
<accession>A0A364K9P3</accession>
<sequence>MLQPEVEMMSRVQLSALQSKRLQNVIERVSHVVPFYQKKFQQTKINPSRFKGIEQITQLPFTTKSDLRDHYPFGLFAVEMEEVVRLHASSGTKGKPTLVGYTQRDIENWSEVCARAIVMASGKMGDRFHNAYGYGLFTGGLGMHYGAEQLGMATVPASGGNRLRQAMLIEDLKPDGIAGTPSFILSLGEVMIQNNKDPRQSSLKYGIFGAEPWTEEMRLALEEMWNIHAVDIYGLSEVMGPGVAMECWQAKDGLHVAEDHFFVEVINPVTLQPVREGELGELVFTTLTKEALPLLRYRTGDLASITREPCQCGRTHTRMSRVKGRIDDMLIIRGVNVFPSEFEAFVLGYSELAPHYQLVVQKEGALDQLILEVEVTHEFNHQGGEEKKRELAGEMMVKLSATLGITCQVHVGSPGSIPRSEGKAVRVIDDR</sequence>
<dbReference type="CDD" id="cd05913">
    <property type="entry name" value="PaaK"/>
    <property type="match status" value="1"/>
</dbReference>
<dbReference type="EMBL" id="QJKK01000001">
    <property type="protein sequence ID" value="RAL26942.1"/>
    <property type="molecule type" value="Genomic_DNA"/>
</dbReference>
<keyword evidence="2 9" id="KW-0436">Ligase</keyword>
<dbReference type="Proteomes" id="UP000251213">
    <property type="component" value="Unassembled WGS sequence"/>
</dbReference>
<name>A0A364K9P3_9BACL</name>
<comment type="caution">
    <text evidence="12">The sequence shown here is derived from an EMBL/GenBank/DDBJ whole genome shotgun (WGS) entry which is preliminary data.</text>
</comment>
<evidence type="ECO:0000256" key="4">
    <source>
        <dbReference type="ARBA" id="ARBA00060591"/>
    </source>
</evidence>
<dbReference type="RefSeq" id="WP_113657546.1">
    <property type="nucleotide sequence ID" value="NZ_KZ845663.1"/>
</dbReference>
<keyword evidence="3 9" id="KW-0547">Nucleotide-binding</keyword>
<dbReference type="Pfam" id="PF00501">
    <property type="entry name" value="AMP-binding"/>
    <property type="match status" value="1"/>
</dbReference>
<comment type="subunit">
    <text evidence="1">Monomer.</text>
</comment>
<keyword evidence="13" id="KW-1185">Reference proteome</keyword>
<dbReference type="InterPro" id="IPR011880">
    <property type="entry name" value="PA_CoA_ligase"/>
</dbReference>
<dbReference type="PANTHER" id="PTHR43439:SF1">
    <property type="entry name" value="PHENYLACETATE-COENZYME A LIGASE"/>
    <property type="match status" value="1"/>
</dbReference>
<evidence type="ECO:0000256" key="6">
    <source>
        <dbReference type="ARBA" id="ARBA00066629"/>
    </source>
</evidence>
<dbReference type="InterPro" id="IPR045851">
    <property type="entry name" value="AMP-bd_C_sf"/>
</dbReference>
<evidence type="ECO:0000256" key="7">
    <source>
        <dbReference type="ARBA" id="ARBA00068695"/>
    </source>
</evidence>
<evidence type="ECO:0000256" key="3">
    <source>
        <dbReference type="ARBA" id="ARBA00022741"/>
    </source>
</evidence>
<organism evidence="12 13">
    <name type="scientific">Thermoflavimicrobium daqui</name>
    <dbReference type="NCBI Taxonomy" id="2137476"/>
    <lineage>
        <taxon>Bacteria</taxon>
        <taxon>Bacillati</taxon>
        <taxon>Bacillota</taxon>
        <taxon>Bacilli</taxon>
        <taxon>Bacillales</taxon>
        <taxon>Thermoactinomycetaceae</taxon>
        <taxon>Thermoflavimicrobium</taxon>
    </lineage>
</organism>
<reference evidence="12 13" key="2">
    <citation type="submission" date="2018-06" db="EMBL/GenBank/DDBJ databases">
        <authorList>
            <person name="Zhirakovskaya E."/>
        </authorList>
    </citation>
    <scope>NUCLEOTIDE SEQUENCE [LARGE SCALE GENOMIC DNA]</scope>
    <source>
        <strain evidence="12 13">FBKL4.011</strain>
    </source>
</reference>
<protein>
    <recommendedName>
        <fullName evidence="7 9">Phenylacetate-coenzyme A ligase</fullName>
        <ecNumber evidence="6 9">6.2.1.30</ecNumber>
    </recommendedName>
    <alternativeName>
        <fullName evidence="8 9">Phenylacetyl-CoA ligase</fullName>
    </alternativeName>
</protein>
<gene>
    <name evidence="12" type="ORF">DL897_02540</name>
</gene>
<dbReference type="InterPro" id="IPR051414">
    <property type="entry name" value="Adenylate-forming_Reductase"/>
</dbReference>
<dbReference type="Gene3D" id="3.30.300.30">
    <property type="match status" value="1"/>
</dbReference>
<dbReference type="InterPro" id="IPR000873">
    <property type="entry name" value="AMP-dep_synth/lig_dom"/>
</dbReference>
<evidence type="ECO:0000256" key="8">
    <source>
        <dbReference type="ARBA" id="ARBA00075111"/>
    </source>
</evidence>
<dbReference type="PANTHER" id="PTHR43439">
    <property type="entry name" value="PHENYLACETATE-COENZYME A LIGASE"/>
    <property type="match status" value="1"/>
</dbReference>
<comment type="similarity">
    <text evidence="5 9">Belongs to the phenylacetyl-CoA ligase family.</text>
</comment>
<evidence type="ECO:0000256" key="9">
    <source>
        <dbReference type="PIRNR" id="PIRNR006444"/>
    </source>
</evidence>
<proteinExistence type="inferred from homology"/>
<reference evidence="12 13" key="1">
    <citation type="submission" date="2018-06" db="EMBL/GenBank/DDBJ databases">
        <title>Thermoflavimicrobium daqus sp. nov., a thermophilic microbe isolated from Moutai-flavour Daqu.</title>
        <authorList>
            <person name="Wang X."/>
            <person name="Zhou H."/>
        </authorList>
    </citation>
    <scope>NUCLEOTIDE SEQUENCE [LARGE SCALE GENOMIC DNA]</scope>
    <source>
        <strain evidence="12 13">FBKL4.011</strain>
    </source>
</reference>
<dbReference type="SUPFAM" id="SSF56801">
    <property type="entry name" value="Acetyl-CoA synthetase-like"/>
    <property type="match status" value="1"/>
</dbReference>
<feature type="domain" description="AMP-dependent ligase C-terminal" evidence="11">
    <location>
        <begin position="334"/>
        <end position="431"/>
    </location>
</feature>
<dbReference type="PIRSF" id="PIRSF006444">
    <property type="entry name" value="PaaK"/>
    <property type="match status" value="1"/>
</dbReference>
<dbReference type="OrthoDB" id="580775at2"/>
<dbReference type="InterPro" id="IPR042099">
    <property type="entry name" value="ANL_N_sf"/>
</dbReference>
<dbReference type="GO" id="GO:0010124">
    <property type="term" value="P:phenylacetate catabolic process"/>
    <property type="evidence" value="ECO:0007669"/>
    <property type="project" value="UniProtKB-UniRule"/>
</dbReference>
<comment type="pathway">
    <text evidence="4 9">Aromatic compound metabolism; phenylacetate degradation.</text>
</comment>
<dbReference type="FunFam" id="3.40.50.12780:FF:000016">
    <property type="entry name" value="Phenylacetate-coenzyme A ligase"/>
    <property type="match status" value="1"/>
</dbReference>
<evidence type="ECO:0000313" key="13">
    <source>
        <dbReference type="Proteomes" id="UP000251213"/>
    </source>
</evidence>
<evidence type="ECO:0000259" key="10">
    <source>
        <dbReference type="Pfam" id="PF00501"/>
    </source>
</evidence>
<dbReference type="Pfam" id="PF14535">
    <property type="entry name" value="AMP-binding_C_2"/>
    <property type="match status" value="1"/>
</dbReference>
<dbReference type="Gene3D" id="3.40.50.12780">
    <property type="entry name" value="N-terminal domain of ligase-like"/>
    <property type="match status" value="1"/>
</dbReference>
<evidence type="ECO:0000256" key="5">
    <source>
        <dbReference type="ARBA" id="ARBA00061566"/>
    </source>
</evidence>
<evidence type="ECO:0000256" key="1">
    <source>
        <dbReference type="ARBA" id="ARBA00011245"/>
    </source>
</evidence>